<comment type="caution">
    <text evidence="1">The sequence shown here is derived from an EMBL/GenBank/DDBJ whole genome shotgun (WGS) entry which is preliminary data.</text>
</comment>
<evidence type="ECO:0000313" key="2">
    <source>
        <dbReference type="Proteomes" id="UP000033423"/>
    </source>
</evidence>
<feature type="non-terminal residue" evidence="1">
    <location>
        <position position="1"/>
    </location>
</feature>
<accession>A0A0F3GZI7</accession>
<dbReference type="Proteomes" id="UP000033423">
    <property type="component" value="Unassembled WGS sequence"/>
</dbReference>
<dbReference type="AlphaFoldDB" id="A0A0F3GZI7"/>
<proteinExistence type="predicted"/>
<dbReference type="PATRIC" id="fig|29290.4.peg.585"/>
<name>A0A0F3GZI7_9BACT</name>
<sequence length="127" mass="13393">VEGKSLLFDVIDILQLGVGVGVGVDVGVDVGVGVGRLNVAVAPLDDNIVKRHNGLVPEQSPFQPVKTEPLSAVAVSSTLVAGGKEAEHVKPQFIDESELVTIPEPVPDLETTKFTKLPNRPERTGHT</sequence>
<evidence type="ECO:0000313" key="1">
    <source>
        <dbReference type="EMBL" id="KJU87379.1"/>
    </source>
</evidence>
<keyword evidence="2" id="KW-1185">Reference proteome</keyword>
<organism evidence="1 2">
    <name type="scientific">Candidatus Magnetobacterium bavaricum</name>
    <dbReference type="NCBI Taxonomy" id="29290"/>
    <lineage>
        <taxon>Bacteria</taxon>
        <taxon>Pseudomonadati</taxon>
        <taxon>Nitrospirota</taxon>
        <taxon>Thermodesulfovibrionia</taxon>
        <taxon>Thermodesulfovibrionales</taxon>
        <taxon>Candidatus Magnetobacteriaceae</taxon>
        <taxon>Candidatus Magnetobacterium</taxon>
    </lineage>
</organism>
<gene>
    <name evidence="1" type="ORF">MBAV_000427</name>
</gene>
<reference evidence="1 2" key="1">
    <citation type="submission" date="2015-02" db="EMBL/GenBank/DDBJ databases">
        <title>Single-cell genomics of uncultivated deep-branching MTB reveals a conserved set of magnetosome genes.</title>
        <authorList>
            <person name="Kolinko S."/>
            <person name="Richter M."/>
            <person name="Glockner F.O."/>
            <person name="Brachmann A."/>
            <person name="Schuler D."/>
        </authorList>
    </citation>
    <scope>NUCLEOTIDE SEQUENCE [LARGE SCALE GENOMIC DNA]</scope>
    <source>
        <strain evidence="1">TM-1</strain>
    </source>
</reference>
<dbReference type="EMBL" id="LACI01000200">
    <property type="protein sequence ID" value="KJU87379.1"/>
    <property type="molecule type" value="Genomic_DNA"/>
</dbReference>
<protein>
    <submittedName>
        <fullName evidence="1">Uncharacterized protein</fullName>
    </submittedName>
</protein>